<evidence type="ECO:0000313" key="3">
    <source>
        <dbReference type="EMBL" id="CAG8465211.1"/>
    </source>
</evidence>
<accession>A0ABM8VWP1</accession>
<protein>
    <submittedName>
        <fullName evidence="3">10487_t:CDS:1</fullName>
    </submittedName>
</protein>
<feature type="compositionally biased region" description="Basic and acidic residues" evidence="2">
    <location>
        <begin position="192"/>
        <end position="201"/>
    </location>
</feature>
<comment type="caution">
    <text evidence="3">The sequence shown here is derived from an EMBL/GenBank/DDBJ whole genome shotgun (WGS) entry which is preliminary data.</text>
</comment>
<feature type="coiled-coil region" evidence="1">
    <location>
        <begin position="7"/>
        <end position="83"/>
    </location>
</feature>
<sequence>MLYKQEIALKEEIIARKDLKIKELEKENEQLKKELKDKKTVKKIKVGLLKFRAKMPTKFHPQIDKMEGLLAALSKELSGTEKNTLDLNFCESCWKEWGLRTDELEQTFKNKYSEAEKKEIERKFKEIDKEGEKLLSDFAEEVGKERVEQISEEIKKEVENEFLAEIKRSRNVPIPKPGNPRPNNPDQTAKINRLEREKQELITKNQELETQLKNSQLSPAEKTTKQQELATNKDLIKDKERELDKLRNQPVNNPTNTENNNSSKLN</sequence>
<name>A0ABM8VWP1_GIGMA</name>
<reference evidence="3 4" key="1">
    <citation type="submission" date="2021-06" db="EMBL/GenBank/DDBJ databases">
        <authorList>
            <person name="Kallberg Y."/>
            <person name="Tangrot J."/>
            <person name="Rosling A."/>
        </authorList>
    </citation>
    <scope>NUCLEOTIDE SEQUENCE [LARGE SCALE GENOMIC DNA]</scope>
    <source>
        <strain evidence="3 4">120-4 pot B 10/14</strain>
    </source>
</reference>
<keyword evidence="1" id="KW-0175">Coiled coil</keyword>
<feature type="region of interest" description="Disordered" evidence="2">
    <location>
        <begin position="166"/>
        <end position="266"/>
    </location>
</feature>
<feature type="compositionally biased region" description="Basic and acidic residues" evidence="2">
    <location>
        <begin position="234"/>
        <end position="247"/>
    </location>
</feature>
<gene>
    <name evidence="3" type="ORF">GMARGA_LOCUS505</name>
</gene>
<feature type="compositionally biased region" description="Polar residues" evidence="2">
    <location>
        <begin position="202"/>
        <end position="218"/>
    </location>
</feature>
<dbReference type="EMBL" id="CAJVQB010000086">
    <property type="protein sequence ID" value="CAG8465211.1"/>
    <property type="molecule type" value="Genomic_DNA"/>
</dbReference>
<keyword evidence="4" id="KW-1185">Reference proteome</keyword>
<evidence type="ECO:0000256" key="2">
    <source>
        <dbReference type="SAM" id="MobiDB-lite"/>
    </source>
</evidence>
<feature type="compositionally biased region" description="Low complexity" evidence="2">
    <location>
        <begin position="248"/>
        <end position="266"/>
    </location>
</feature>
<evidence type="ECO:0000256" key="1">
    <source>
        <dbReference type="SAM" id="Coils"/>
    </source>
</evidence>
<evidence type="ECO:0000313" key="4">
    <source>
        <dbReference type="Proteomes" id="UP000789901"/>
    </source>
</evidence>
<organism evidence="3 4">
    <name type="scientific">Gigaspora margarita</name>
    <dbReference type="NCBI Taxonomy" id="4874"/>
    <lineage>
        <taxon>Eukaryota</taxon>
        <taxon>Fungi</taxon>
        <taxon>Fungi incertae sedis</taxon>
        <taxon>Mucoromycota</taxon>
        <taxon>Glomeromycotina</taxon>
        <taxon>Glomeromycetes</taxon>
        <taxon>Diversisporales</taxon>
        <taxon>Gigasporaceae</taxon>
        <taxon>Gigaspora</taxon>
    </lineage>
</organism>
<feature type="compositionally biased region" description="Pro residues" evidence="2">
    <location>
        <begin position="174"/>
        <end position="183"/>
    </location>
</feature>
<proteinExistence type="predicted"/>
<dbReference type="Proteomes" id="UP000789901">
    <property type="component" value="Unassembled WGS sequence"/>
</dbReference>